<organism evidence="2 3">
    <name type="scientific">Nocardioides marmorisolisilvae</name>
    <dbReference type="NCBI Taxonomy" id="1542737"/>
    <lineage>
        <taxon>Bacteria</taxon>
        <taxon>Bacillati</taxon>
        <taxon>Actinomycetota</taxon>
        <taxon>Actinomycetes</taxon>
        <taxon>Propionibacteriales</taxon>
        <taxon>Nocardioidaceae</taxon>
        <taxon>Nocardioides</taxon>
    </lineage>
</organism>
<name>A0A3N0DVB1_9ACTN</name>
<accession>A0A3N0DVB1</accession>
<evidence type="ECO:0000256" key="1">
    <source>
        <dbReference type="SAM" id="Phobius"/>
    </source>
</evidence>
<keyword evidence="1" id="KW-0472">Membrane</keyword>
<feature type="transmembrane region" description="Helical" evidence="1">
    <location>
        <begin position="73"/>
        <end position="93"/>
    </location>
</feature>
<feature type="transmembrane region" description="Helical" evidence="1">
    <location>
        <begin position="39"/>
        <end position="61"/>
    </location>
</feature>
<keyword evidence="1" id="KW-1133">Transmembrane helix</keyword>
<dbReference type="AlphaFoldDB" id="A0A3N0DVB1"/>
<dbReference type="Proteomes" id="UP000277094">
    <property type="component" value="Unassembled WGS sequence"/>
</dbReference>
<proteinExistence type="predicted"/>
<sequence length="100" mass="11156">MTRTHRHAFAVGGVSAALAAYTLGPWLPGDWLARHATLWWIWLASVLVLGFACVLIGIHLWSTEERATLGFGLVWGSVLFYLPFWGWVFLILLPSEFADG</sequence>
<protein>
    <submittedName>
        <fullName evidence="2">Uncharacterized protein</fullName>
    </submittedName>
</protein>
<comment type="caution">
    <text evidence="2">The sequence shown here is derived from an EMBL/GenBank/DDBJ whole genome shotgun (WGS) entry which is preliminary data.</text>
</comment>
<keyword evidence="3" id="KW-1185">Reference proteome</keyword>
<dbReference type="RefSeq" id="WP_123233993.1">
    <property type="nucleotide sequence ID" value="NZ_RJSG01000002.1"/>
</dbReference>
<keyword evidence="1" id="KW-0812">Transmembrane</keyword>
<gene>
    <name evidence="2" type="ORF">EFL95_10940</name>
</gene>
<feature type="transmembrane region" description="Helical" evidence="1">
    <location>
        <begin position="7"/>
        <end position="27"/>
    </location>
</feature>
<evidence type="ECO:0000313" key="2">
    <source>
        <dbReference type="EMBL" id="RNL79491.1"/>
    </source>
</evidence>
<dbReference type="EMBL" id="RJSG01000002">
    <property type="protein sequence ID" value="RNL79491.1"/>
    <property type="molecule type" value="Genomic_DNA"/>
</dbReference>
<reference evidence="2 3" key="1">
    <citation type="submission" date="2018-11" db="EMBL/GenBank/DDBJ databases">
        <authorList>
            <person name="Li F."/>
        </authorList>
    </citation>
    <scope>NUCLEOTIDE SEQUENCE [LARGE SCALE GENOMIC DNA]</scope>
    <source>
        <strain evidence="2 3">KIS18-7</strain>
    </source>
</reference>
<evidence type="ECO:0000313" key="3">
    <source>
        <dbReference type="Proteomes" id="UP000277094"/>
    </source>
</evidence>